<evidence type="ECO:0000313" key="2">
    <source>
        <dbReference type="Proteomes" id="UP000664521"/>
    </source>
</evidence>
<name>A0A8H3FZ72_9LECA</name>
<organism evidence="1 2">
    <name type="scientific">Heterodermia speciosa</name>
    <dbReference type="NCBI Taxonomy" id="116794"/>
    <lineage>
        <taxon>Eukaryota</taxon>
        <taxon>Fungi</taxon>
        <taxon>Dikarya</taxon>
        <taxon>Ascomycota</taxon>
        <taxon>Pezizomycotina</taxon>
        <taxon>Lecanoromycetes</taxon>
        <taxon>OSLEUM clade</taxon>
        <taxon>Lecanoromycetidae</taxon>
        <taxon>Caliciales</taxon>
        <taxon>Physciaceae</taxon>
        <taxon>Heterodermia</taxon>
    </lineage>
</organism>
<keyword evidence="2" id="KW-1185">Reference proteome</keyword>
<comment type="caution">
    <text evidence="1">The sequence shown here is derived from an EMBL/GenBank/DDBJ whole genome shotgun (WGS) entry which is preliminary data.</text>
</comment>
<dbReference type="OrthoDB" id="5405499at2759"/>
<sequence length="117" mass="13198">MPFAFTPATPSSPAAQMRLFVEPQYLHTPFTAIANPYGESTSVVQLPRIWKHKQDPPYRKEMAIYIYARGSPFEDIMNHYMTTGIPINPFDPVFEKSVEKVGNGTTDIGDFIQMAQA</sequence>
<proteinExistence type="predicted"/>
<dbReference type="Proteomes" id="UP000664521">
    <property type="component" value="Unassembled WGS sequence"/>
</dbReference>
<accession>A0A8H3FZ72</accession>
<dbReference type="EMBL" id="CAJPDS010000064">
    <property type="protein sequence ID" value="CAF9932790.1"/>
    <property type="molecule type" value="Genomic_DNA"/>
</dbReference>
<reference evidence="1" key="1">
    <citation type="submission" date="2021-03" db="EMBL/GenBank/DDBJ databases">
        <authorList>
            <person name="Tagirdzhanova G."/>
        </authorList>
    </citation>
    <scope>NUCLEOTIDE SEQUENCE</scope>
</reference>
<protein>
    <submittedName>
        <fullName evidence="1">Uncharacterized protein</fullName>
    </submittedName>
</protein>
<evidence type="ECO:0000313" key="1">
    <source>
        <dbReference type="EMBL" id="CAF9932790.1"/>
    </source>
</evidence>
<gene>
    <name evidence="1" type="ORF">HETSPECPRED_008456</name>
</gene>
<dbReference type="AlphaFoldDB" id="A0A8H3FZ72"/>